<name>A0A9W8LKA8_9FUNG</name>
<keyword evidence="1" id="KW-0808">Transferase</keyword>
<dbReference type="OrthoDB" id="1862401at2759"/>
<sequence>MDTSPASGPVLAVESKTYPLGGLDKWFSSFSIPLLLFFENNAAAAADCNEFMPFEVLRDALHTALQSVPILLGRMRRSRDTGFLEVAVDGDDLNMPVVREFACDATFGDARAARGAAVVLKLPHALVDVAGYISLLDRWTAECRRLAHGKPVPPELRQEANHDRGCLGSSLAGVGSDGSPGALGGPAALKSGALSRWFARRSPWAQGFAWRVASAVAPKPHGACYFVARSKLDELRLQIQEHLPRGHRVSDNDILIAFAGMVMAQSGSKAPGSLSGLLRPRPRAFVITTVADVRVRVSALSGAGYCGNGIVPLGIPIPPSQIYARAAPDTLAPVCAAIRRTVGAITPEHIASVLGALGTERDLHVRGMAYGTRYPHSMLLTSHTHVKYYQLDFGWGAPTYVSLIEGQMSGLVYLLPAHPSLDGYHVNFSAPRPALQRIRAANLWGDFASRVY</sequence>
<dbReference type="PANTHER" id="PTHR31642">
    <property type="entry name" value="TRICHOTHECENE 3-O-ACETYLTRANSFERASE"/>
    <property type="match status" value="1"/>
</dbReference>
<dbReference type="InterPro" id="IPR050317">
    <property type="entry name" value="Plant_Fungal_Acyltransferase"/>
</dbReference>
<dbReference type="Pfam" id="PF02458">
    <property type="entry name" value="Transferase"/>
    <property type="match status" value="1"/>
</dbReference>
<proteinExistence type="predicted"/>
<dbReference type="AlphaFoldDB" id="A0A9W8LKA8"/>
<accession>A0A9W8LKA8</accession>
<dbReference type="EMBL" id="JANBUL010000045">
    <property type="protein sequence ID" value="KAJ2783518.1"/>
    <property type="molecule type" value="Genomic_DNA"/>
</dbReference>
<gene>
    <name evidence="2" type="ORF">H4R18_001651</name>
</gene>
<comment type="caution">
    <text evidence="2">The sequence shown here is derived from an EMBL/GenBank/DDBJ whole genome shotgun (WGS) entry which is preliminary data.</text>
</comment>
<dbReference type="GO" id="GO:0044550">
    <property type="term" value="P:secondary metabolite biosynthetic process"/>
    <property type="evidence" value="ECO:0007669"/>
    <property type="project" value="TreeGrafter"/>
</dbReference>
<evidence type="ECO:0000256" key="1">
    <source>
        <dbReference type="ARBA" id="ARBA00022679"/>
    </source>
</evidence>
<evidence type="ECO:0000313" key="3">
    <source>
        <dbReference type="Proteomes" id="UP001140217"/>
    </source>
</evidence>
<dbReference type="GO" id="GO:0016747">
    <property type="term" value="F:acyltransferase activity, transferring groups other than amino-acyl groups"/>
    <property type="evidence" value="ECO:0007669"/>
    <property type="project" value="TreeGrafter"/>
</dbReference>
<protein>
    <submittedName>
        <fullName evidence="2">Uncharacterized protein</fullName>
    </submittedName>
</protein>
<evidence type="ECO:0000313" key="2">
    <source>
        <dbReference type="EMBL" id="KAJ2783518.1"/>
    </source>
</evidence>
<reference evidence="2" key="1">
    <citation type="submission" date="2022-07" db="EMBL/GenBank/DDBJ databases">
        <title>Phylogenomic reconstructions and comparative analyses of Kickxellomycotina fungi.</title>
        <authorList>
            <person name="Reynolds N.K."/>
            <person name="Stajich J.E."/>
            <person name="Barry K."/>
            <person name="Grigoriev I.V."/>
            <person name="Crous P."/>
            <person name="Smith M.E."/>
        </authorList>
    </citation>
    <scope>NUCLEOTIDE SEQUENCE</scope>
    <source>
        <strain evidence="2">NBRC 105414</strain>
    </source>
</reference>
<dbReference type="PANTHER" id="PTHR31642:SF310">
    <property type="entry name" value="FATTY ALCOHOL:CAFFEOYL-COA ACYLTRANSFERASE"/>
    <property type="match status" value="1"/>
</dbReference>
<keyword evidence="3" id="KW-1185">Reference proteome</keyword>
<dbReference type="Proteomes" id="UP001140217">
    <property type="component" value="Unassembled WGS sequence"/>
</dbReference>
<dbReference type="Gene3D" id="3.30.559.10">
    <property type="entry name" value="Chloramphenicol acetyltransferase-like domain"/>
    <property type="match status" value="2"/>
</dbReference>
<organism evidence="2 3">
    <name type="scientific">Coemansia javaensis</name>
    <dbReference type="NCBI Taxonomy" id="2761396"/>
    <lineage>
        <taxon>Eukaryota</taxon>
        <taxon>Fungi</taxon>
        <taxon>Fungi incertae sedis</taxon>
        <taxon>Zoopagomycota</taxon>
        <taxon>Kickxellomycotina</taxon>
        <taxon>Kickxellomycetes</taxon>
        <taxon>Kickxellales</taxon>
        <taxon>Kickxellaceae</taxon>
        <taxon>Coemansia</taxon>
    </lineage>
</organism>
<dbReference type="InterPro" id="IPR023213">
    <property type="entry name" value="CAT-like_dom_sf"/>
</dbReference>